<feature type="non-terminal residue" evidence="2">
    <location>
        <position position="1"/>
    </location>
</feature>
<evidence type="ECO:0000313" key="2">
    <source>
        <dbReference type="EMBL" id="KAF1982416.1"/>
    </source>
</evidence>
<accession>A0A6G1GN74</accession>
<dbReference type="AlphaFoldDB" id="A0A6G1GN74"/>
<dbReference type="EMBL" id="ML977184">
    <property type="protein sequence ID" value="KAF1982416.1"/>
    <property type="molecule type" value="Genomic_DNA"/>
</dbReference>
<keyword evidence="1" id="KW-1133">Transmembrane helix</keyword>
<reference evidence="2" key="1">
    <citation type="journal article" date="2020" name="Stud. Mycol.">
        <title>101 Dothideomycetes genomes: a test case for predicting lifestyles and emergence of pathogens.</title>
        <authorList>
            <person name="Haridas S."/>
            <person name="Albert R."/>
            <person name="Binder M."/>
            <person name="Bloem J."/>
            <person name="Labutti K."/>
            <person name="Salamov A."/>
            <person name="Andreopoulos B."/>
            <person name="Baker S."/>
            <person name="Barry K."/>
            <person name="Bills G."/>
            <person name="Bluhm B."/>
            <person name="Cannon C."/>
            <person name="Castanera R."/>
            <person name="Culley D."/>
            <person name="Daum C."/>
            <person name="Ezra D."/>
            <person name="Gonzalez J."/>
            <person name="Henrissat B."/>
            <person name="Kuo A."/>
            <person name="Liang C."/>
            <person name="Lipzen A."/>
            <person name="Lutzoni F."/>
            <person name="Magnuson J."/>
            <person name="Mondo S."/>
            <person name="Nolan M."/>
            <person name="Ohm R."/>
            <person name="Pangilinan J."/>
            <person name="Park H.-J."/>
            <person name="Ramirez L."/>
            <person name="Alfaro M."/>
            <person name="Sun H."/>
            <person name="Tritt A."/>
            <person name="Yoshinaga Y."/>
            <person name="Zwiers L.-H."/>
            <person name="Turgeon B."/>
            <person name="Goodwin S."/>
            <person name="Spatafora J."/>
            <person name="Crous P."/>
            <person name="Grigoriev I."/>
        </authorList>
    </citation>
    <scope>NUCLEOTIDE SEQUENCE</scope>
    <source>
        <strain evidence="2">CBS 113979</strain>
    </source>
</reference>
<keyword evidence="3" id="KW-1185">Reference proteome</keyword>
<sequence>YIVVGVINRRTGVPTEHLVANIPPEGLFKAIRKAAHHCRPWWHRALSLKTVKDFHMYQCNKHKGYHHDVELDAAGRGVLSELWQDYQSQKADYGDRWMRWIDAEFNRGDREEGGKEGEGLPEAWGSYSLQLVLHWDTVKIGVWGAMPVLLSLAVGFWYGSLEGDDPNSIVQTAWTLSSYIVSTAS</sequence>
<feature type="non-terminal residue" evidence="2">
    <location>
        <position position="185"/>
    </location>
</feature>
<name>A0A6G1GN74_9PEZI</name>
<dbReference type="OrthoDB" id="3941746at2759"/>
<keyword evidence="1" id="KW-0812">Transmembrane</keyword>
<proteinExistence type="predicted"/>
<evidence type="ECO:0000256" key="1">
    <source>
        <dbReference type="SAM" id="Phobius"/>
    </source>
</evidence>
<feature type="transmembrane region" description="Helical" evidence="1">
    <location>
        <begin position="140"/>
        <end position="158"/>
    </location>
</feature>
<organism evidence="2 3">
    <name type="scientific">Aulographum hederae CBS 113979</name>
    <dbReference type="NCBI Taxonomy" id="1176131"/>
    <lineage>
        <taxon>Eukaryota</taxon>
        <taxon>Fungi</taxon>
        <taxon>Dikarya</taxon>
        <taxon>Ascomycota</taxon>
        <taxon>Pezizomycotina</taxon>
        <taxon>Dothideomycetes</taxon>
        <taxon>Pleosporomycetidae</taxon>
        <taxon>Aulographales</taxon>
        <taxon>Aulographaceae</taxon>
    </lineage>
</organism>
<evidence type="ECO:0000313" key="3">
    <source>
        <dbReference type="Proteomes" id="UP000800041"/>
    </source>
</evidence>
<keyword evidence="1" id="KW-0472">Membrane</keyword>
<dbReference type="Proteomes" id="UP000800041">
    <property type="component" value="Unassembled WGS sequence"/>
</dbReference>
<gene>
    <name evidence="2" type="ORF">K402DRAFT_305097</name>
</gene>
<protein>
    <submittedName>
        <fullName evidence="2">Uncharacterized protein</fullName>
    </submittedName>
</protein>